<dbReference type="InterPro" id="IPR003594">
    <property type="entry name" value="HATPase_dom"/>
</dbReference>
<dbReference type="eggNOG" id="COG2172">
    <property type="taxonomic scope" value="Bacteria"/>
</dbReference>
<feature type="domain" description="CBS" evidence="3">
    <location>
        <begin position="94"/>
        <end position="152"/>
    </location>
</feature>
<dbReference type="Gene3D" id="3.10.580.10">
    <property type="entry name" value="CBS-domain"/>
    <property type="match status" value="1"/>
</dbReference>
<dbReference type="InterPro" id="IPR051257">
    <property type="entry name" value="Diverse_CBS-Domain"/>
</dbReference>
<evidence type="ECO:0000256" key="1">
    <source>
        <dbReference type="ARBA" id="ARBA00023122"/>
    </source>
</evidence>
<dbReference type="OrthoDB" id="9797578at2"/>
<dbReference type="Gene3D" id="3.30.565.10">
    <property type="entry name" value="Histidine kinase-like ATPase, C-terminal domain"/>
    <property type="match status" value="1"/>
</dbReference>
<dbReference type="SUPFAM" id="SSF55874">
    <property type="entry name" value="ATPase domain of HSP90 chaperone/DNA topoisomerase II/histidine kinase"/>
    <property type="match status" value="1"/>
</dbReference>
<dbReference type="InterPro" id="IPR000644">
    <property type="entry name" value="CBS_dom"/>
</dbReference>
<dbReference type="GO" id="GO:0016301">
    <property type="term" value="F:kinase activity"/>
    <property type="evidence" value="ECO:0007669"/>
    <property type="project" value="UniProtKB-KW"/>
</dbReference>
<accession>A0A098QZR5</accession>
<dbReference type="Pfam" id="PF13581">
    <property type="entry name" value="HATPase_c_2"/>
    <property type="match status" value="1"/>
</dbReference>
<protein>
    <submittedName>
        <fullName evidence="4">Histidine kinase</fullName>
    </submittedName>
</protein>
<name>A0A098QZR5_9SPIO</name>
<evidence type="ECO:0000313" key="5">
    <source>
        <dbReference type="Proteomes" id="UP000029692"/>
    </source>
</evidence>
<feature type="domain" description="CBS" evidence="3">
    <location>
        <begin position="32"/>
        <end position="91"/>
    </location>
</feature>
<gene>
    <name evidence="4" type="ORF">DC28_04220</name>
</gene>
<dbReference type="PANTHER" id="PTHR43080:SF2">
    <property type="entry name" value="CBS DOMAIN-CONTAINING PROTEIN"/>
    <property type="match status" value="1"/>
</dbReference>
<proteinExistence type="predicted"/>
<dbReference type="InterPro" id="IPR046342">
    <property type="entry name" value="CBS_dom_sf"/>
</dbReference>
<dbReference type="EMBL" id="JNUP01000031">
    <property type="protein sequence ID" value="KGE73340.1"/>
    <property type="molecule type" value="Genomic_DNA"/>
</dbReference>
<dbReference type="AlphaFoldDB" id="A0A098QZR5"/>
<keyword evidence="5" id="KW-1185">Reference proteome</keyword>
<dbReference type="InterPro" id="IPR036890">
    <property type="entry name" value="HATPase_C_sf"/>
</dbReference>
<dbReference type="PROSITE" id="PS51371">
    <property type="entry name" value="CBS"/>
    <property type="match status" value="2"/>
</dbReference>
<sequence>MTPDNSGFRILGDNTPSFIIELMYRMKVRDVMSRRLITAGKQDPLEHLQNLMRQNQITGIPVVDGKRLLGIISMDDIIHALEENCMHCPAESRMTRNVIVLEDDMPLSFAISYMEKYHFGRFPVLTKTGELAGILTSRDIIVHLLLAMNKELEAMEKNLVTRENYEEGGTLFREYTTRKFDFENAGKASTEIKKVLTDRGLGPKLARRVAVASYELEMNQVVHSLGGTISFTLTKDWVEILARDQGPGIEDVEAALTEGWSTANEWVRSLGFGAGMGLPNTKRVSDEFSISSSPNGTRVQTRFFIKQTQE</sequence>
<comment type="caution">
    <text evidence="4">The sequence shown here is derived from an EMBL/GenBank/DDBJ whole genome shotgun (WGS) entry which is preliminary data.</text>
</comment>
<evidence type="ECO:0000313" key="4">
    <source>
        <dbReference type="EMBL" id="KGE73340.1"/>
    </source>
</evidence>
<dbReference type="SMART" id="SM00116">
    <property type="entry name" value="CBS"/>
    <property type="match status" value="2"/>
</dbReference>
<keyword evidence="4" id="KW-0418">Kinase</keyword>
<dbReference type="RefSeq" id="WP_052078435.1">
    <property type="nucleotide sequence ID" value="NZ_JNUP01000031.1"/>
</dbReference>
<dbReference type="eggNOG" id="COG2524">
    <property type="taxonomic scope" value="Bacteria"/>
</dbReference>
<reference evidence="4 5" key="1">
    <citation type="submission" date="2014-05" db="EMBL/GenBank/DDBJ databases">
        <title>De novo Genome Sequence of Spirocheata sp.</title>
        <authorList>
            <person name="Shivani Y."/>
            <person name="Subhash Y."/>
            <person name="Tushar L."/>
            <person name="Sasikala C."/>
            <person name="Ramana C.V."/>
        </authorList>
    </citation>
    <scope>NUCLEOTIDE SEQUENCE [LARGE SCALE GENOMIC DNA]</scope>
    <source>
        <strain evidence="4 5">JC230</strain>
    </source>
</reference>
<evidence type="ECO:0000256" key="2">
    <source>
        <dbReference type="PROSITE-ProRule" id="PRU00703"/>
    </source>
</evidence>
<organism evidence="4 5">
    <name type="scientific">Spirochaeta lutea</name>
    <dbReference type="NCBI Taxonomy" id="1480694"/>
    <lineage>
        <taxon>Bacteria</taxon>
        <taxon>Pseudomonadati</taxon>
        <taxon>Spirochaetota</taxon>
        <taxon>Spirochaetia</taxon>
        <taxon>Spirochaetales</taxon>
        <taxon>Spirochaetaceae</taxon>
        <taxon>Spirochaeta</taxon>
    </lineage>
</organism>
<dbReference type="SUPFAM" id="SSF54631">
    <property type="entry name" value="CBS-domain pair"/>
    <property type="match status" value="1"/>
</dbReference>
<dbReference type="PANTHER" id="PTHR43080">
    <property type="entry name" value="CBS DOMAIN-CONTAINING PROTEIN CBSX3, MITOCHONDRIAL"/>
    <property type="match status" value="1"/>
</dbReference>
<evidence type="ECO:0000259" key="3">
    <source>
        <dbReference type="PROSITE" id="PS51371"/>
    </source>
</evidence>
<keyword evidence="4" id="KW-0808">Transferase</keyword>
<dbReference type="Proteomes" id="UP000029692">
    <property type="component" value="Unassembled WGS sequence"/>
</dbReference>
<dbReference type="STRING" id="1480694.DC28_04220"/>
<dbReference type="Pfam" id="PF00571">
    <property type="entry name" value="CBS"/>
    <property type="match status" value="2"/>
</dbReference>
<keyword evidence="1 2" id="KW-0129">CBS domain</keyword>